<evidence type="ECO:0000256" key="1">
    <source>
        <dbReference type="ARBA" id="ARBA00006484"/>
    </source>
</evidence>
<dbReference type="PROSITE" id="PS00061">
    <property type="entry name" value="ADH_SHORT"/>
    <property type="match status" value="1"/>
</dbReference>
<feature type="domain" description="Ketoreductase" evidence="3">
    <location>
        <begin position="11"/>
        <end position="199"/>
    </location>
</feature>
<dbReference type="PRINTS" id="PR00080">
    <property type="entry name" value="SDRFAMILY"/>
</dbReference>
<evidence type="ECO:0000256" key="2">
    <source>
        <dbReference type="ARBA" id="ARBA00023002"/>
    </source>
</evidence>
<dbReference type="SMART" id="SM00822">
    <property type="entry name" value="PKS_KR"/>
    <property type="match status" value="1"/>
</dbReference>
<dbReference type="Gene3D" id="3.40.50.720">
    <property type="entry name" value="NAD(P)-binding Rossmann-like Domain"/>
    <property type="match status" value="1"/>
</dbReference>
<comment type="caution">
    <text evidence="4">The sequence shown here is derived from an EMBL/GenBank/DDBJ whole genome shotgun (WGS) entry which is preliminary data.</text>
</comment>
<dbReference type="PANTHER" id="PTHR43669:SF3">
    <property type="entry name" value="ALCOHOL DEHYDROGENASE, PUTATIVE (AFU_ORTHOLOGUE AFUA_3G03445)-RELATED"/>
    <property type="match status" value="1"/>
</dbReference>
<reference evidence="4 5" key="1">
    <citation type="submission" date="2018-03" db="EMBL/GenBank/DDBJ databases">
        <authorList>
            <person name="Keele B.F."/>
        </authorList>
    </citation>
    <scope>NUCLEOTIDE SEQUENCE [LARGE SCALE GENOMIC DNA]</scope>
    <source>
        <strain evidence="4 5">IB-3</strain>
    </source>
</reference>
<dbReference type="RefSeq" id="WP_108346427.1">
    <property type="nucleotide sequence ID" value="NZ_PYXZ01000011.1"/>
</dbReference>
<dbReference type="InterPro" id="IPR002347">
    <property type="entry name" value="SDR_fam"/>
</dbReference>
<dbReference type="AlphaFoldDB" id="A0A2R7YSW8"/>
<name>A0A2R7YSW8_9ACTN</name>
<keyword evidence="2" id="KW-0560">Oxidoreductase</keyword>
<accession>A0A2R7YSW8</accession>
<dbReference type="InterPro" id="IPR057326">
    <property type="entry name" value="KR_dom"/>
</dbReference>
<proteinExistence type="inferred from homology"/>
<sequence length="256" mass="26554">MTFNTYDFHGRTVLVTGGGTGIGRAIAEAFLANGANVAVSGRRREKLDEVLAGHPADRTLAVEADVADDASAAAMVRAVVDRFGSLDVVVNNAAAYTNGAFDELALEDWQAIRATNIDGFVHVAQHALPELERSGGNLVVVGSVSGLRGDWAQAAYNATKAAIMNFVQSLALDYGPRGVRLNAVAPALTITDLTRAIEDDEQALSAATNRIALGRPGRPDDIAPAVLFLASPDAAYITGAWLAVDGGTSASTGQAH</sequence>
<dbReference type="SUPFAM" id="SSF51735">
    <property type="entry name" value="NAD(P)-binding Rossmann-fold domains"/>
    <property type="match status" value="1"/>
</dbReference>
<dbReference type="CDD" id="cd05233">
    <property type="entry name" value="SDR_c"/>
    <property type="match status" value="1"/>
</dbReference>
<dbReference type="PANTHER" id="PTHR43669">
    <property type="entry name" value="5-KETO-D-GLUCONATE 5-REDUCTASE"/>
    <property type="match status" value="1"/>
</dbReference>
<organism evidence="4 5">
    <name type="scientific">Nocardioides currus</name>
    <dbReference type="NCBI Taxonomy" id="2133958"/>
    <lineage>
        <taxon>Bacteria</taxon>
        <taxon>Bacillati</taxon>
        <taxon>Actinomycetota</taxon>
        <taxon>Actinomycetes</taxon>
        <taxon>Propionibacteriales</taxon>
        <taxon>Nocardioidaceae</taxon>
        <taxon>Nocardioides</taxon>
    </lineage>
</organism>
<dbReference type="InterPro" id="IPR020904">
    <property type="entry name" value="Sc_DH/Rdtase_CS"/>
</dbReference>
<dbReference type="NCBIfam" id="NF005559">
    <property type="entry name" value="PRK07231.1"/>
    <property type="match status" value="1"/>
</dbReference>
<dbReference type="PRINTS" id="PR00081">
    <property type="entry name" value="GDHRDH"/>
</dbReference>
<dbReference type="FunFam" id="3.40.50.720:FF:000084">
    <property type="entry name" value="Short-chain dehydrogenase reductase"/>
    <property type="match status" value="1"/>
</dbReference>
<evidence type="ECO:0000259" key="3">
    <source>
        <dbReference type="SMART" id="SM00822"/>
    </source>
</evidence>
<dbReference type="EMBL" id="PYXZ01000011">
    <property type="protein sequence ID" value="PUA79354.1"/>
    <property type="molecule type" value="Genomic_DNA"/>
</dbReference>
<dbReference type="OrthoDB" id="517007at2"/>
<comment type="similarity">
    <text evidence="1">Belongs to the short-chain dehydrogenases/reductases (SDR) family.</text>
</comment>
<evidence type="ECO:0000313" key="5">
    <source>
        <dbReference type="Proteomes" id="UP000244867"/>
    </source>
</evidence>
<dbReference type="Proteomes" id="UP000244867">
    <property type="component" value="Unassembled WGS sequence"/>
</dbReference>
<gene>
    <name evidence="4" type="ORF">C7S10_20315</name>
</gene>
<dbReference type="GO" id="GO:0016491">
    <property type="term" value="F:oxidoreductase activity"/>
    <property type="evidence" value="ECO:0007669"/>
    <property type="project" value="UniProtKB-KW"/>
</dbReference>
<keyword evidence="5" id="KW-1185">Reference proteome</keyword>
<dbReference type="InterPro" id="IPR036291">
    <property type="entry name" value="NAD(P)-bd_dom_sf"/>
</dbReference>
<evidence type="ECO:0000313" key="4">
    <source>
        <dbReference type="EMBL" id="PUA79354.1"/>
    </source>
</evidence>
<dbReference type="Pfam" id="PF13561">
    <property type="entry name" value="adh_short_C2"/>
    <property type="match status" value="1"/>
</dbReference>
<protein>
    <submittedName>
        <fullName evidence="4">3-oxoacyl-ACP reductase</fullName>
    </submittedName>
</protein>